<dbReference type="Gene3D" id="3.80.10.10">
    <property type="entry name" value="Ribonuclease Inhibitor"/>
    <property type="match status" value="1"/>
</dbReference>
<dbReference type="PANTHER" id="PTHR48051">
    <property type="match status" value="1"/>
</dbReference>
<gene>
    <name evidence="4" type="ORF">GMOD_00004718</name>
</gene>
<evidence type="ECO:0000313" key="5">
    <source>
        <dbReference type="Proteomes" id="UP000265663"/>
    </source>
</evidence>
<dbReference type="EMBL" id="KE747843">
    <property type="protein sequence ID" value="RMZ73912.1"/>
    <property type="molecule type" value="Genomic_DNA"/>
</dbReference>
<evidence type="ECO:0000313" key="4">
    <source>
        <dbReference type="EMBL" id="RMZ73912.1"/>
    </source>
</evidence>
<sequence>MDSDANLPSSPPHTSALQSSPFPHFFEPQRSTFISKSSSPPPVFSSDDSRESVDVTNYQSPRIYKNKRKGTWWDNRESAHTTPEMKRTKFSRNFDSGIYMHSDATDSSDDILPQHKSPFAPDMDFSDDAIDTGDAHEQNTGARASKHVAMTISAAGHAFNDQIEEGLGDNLQRYDFEGQSLCDSDISRIGDLKHVIRNPPVYDNELPTEGQFRSLEPELCIILNRNQLRQLTPALFDLTYLTSLSLRENQIEEIPQDICRLRNLQMLDVARNKLKYLPFDIIHLLQPHGSLERLTTIGNELLEPMSYSRFNSSVYIAEEEGTLYTLDALPLDLVRDDAKKQLAHLYDNLATFQDRDQAVWRIRYFESWANSFDGGDDARECDVDEDLGFYPHHPSLNLRALDDHDVMARAPRYIARTLVSYYDQCGARLSKSQSPSLPTSDQDQYSVIIETNRGTYGVPPSNWFEPASSSKVFPLVTASLHKALRLASIEEISNLATNNGAYEIPTVVETFLHQAEENSRDGYSVFRRCHTCSREYVVARAEWVEFWSFGPFLFLPLKVSVCTWGCVPPQIMQEPKRQLQW</sequence>
<protein>
    <submittedName>
        <fullName evidence="4">Leucine rich repeat domain</fullName>
    </submittedName>
</protein>
<dbReference type="SUPFAM" id="SSF52058">
    <property type="entry name" value="L domain-like"/>
    <property type="match status" value="1"/>
</dbReference>
<organism evidence="4 5">
    <name type="scientific">Pyrenophora seminiperda CCB06</name>
    <dbReference type="NCBI Taxonomy" id="1302712"/>
    <lineage>
        <taxon>Eukaryota</taxon>
        <taxon>Fungi</taxon>
        <taxon>Dikarya</taxon>
        <taxon>Ascomycota</taxon>
        <taxon>Pezizomycotina</taxon>
        <taxon>Dothideomycetes</taxon>
        <taxon>Pleosporomycetidae</taxon>
        <taxon>Pleosporales</taxon>
        <taxon>Pleosporineae</taxon>
        <taxon>Pleosporaceae</taxon>
        <taxon>Pyrenophora</taxon>
    </lineage>
</organism>
<keyword evidence="2" id="KW-0677">Repeat</keyword>
<dbReference type="Pfam" id="PF13855">
    <property type="entry name" value="LRR_8"/>
    <property type="match status" value="1"/>
</dbReference>
<evidence type="ECO:0000256" key="3">
    <source>
        <dbReference type="SAM" id="MobiDB-lite"/>
    </source>
</evidence>
<dbReference type="GO" id="GO:0005737">
    <property type="term" value="C:cytoplasm"/>
    <property type="evidence" value="ECO:0007669"/>
    <property type="project" value="TreeGrafter"/>
</dbReference>
<proteinExistence type="predicted"/>
<dbReference type="Proteomes" id="UP000265663">
    <property type="component" value="Unassembled WGS sequence"/>
</dbReference>
<evidence type="ECO:0000256" key="2">
    <source>
        <dbReference type="ARBA" id="ARBA00022737"/>
    </source>
</evidence>
<dbReference type="InterPro" id="IPR001611">
    <property type="entry name" value="Leu-rich_rpt"/>
</dbReference>
<feature type="region of interest" description="Disordered" evidence="3">
    <location>
        <begin position="1"/>
        <end position="61"/>
    </location>
</feature>
<evidence type="ECO:0000256" key="1">
    <source>
        <dbReference type="ARBA" id="ARBA00022614"/>
    </source>
</evidence>
<dbReference type="OrthoDB" id="1517790at2759"/>
<name>A0A3M7MHI6_9PLEO</name>
<accession>A0A3M7MHI6</accession>
<dbReference type="PANTHER" id="PTHR48051:SF54">
    <property type="entry name" value="LEUCINE-RICH REPEAT-CONTAINING PROTEIN"/>
    <property type="match status" value="1"/>
</dbReference>
<dbReference type="InterPro" id="IPR050216">
    <property type="entry name" value="LRR_domain-containing"/>
</dbReference>
<keyword evidence="1" id="KW-0433">Leucine-rich repeat</keyword>
<keyword evidence="5" id="KW-1185">Reference proteome</keyword>
<dbReference type="AlphaFoldDB" id="A0A3M7MHI6"/>
<dbReference type="InterPro" id="IPR003591">
    <property type="entry name" value="Leu-rich_rpt_typical-subtyp"/>
</dbReference>
<reference evidence="4 5" key="1">
    <citation type="journal article" date="2014" name="PLoS ONE">
        <title>De novo Genome Assembly of the Fungal Plant Pathogen Pyrenophora semeniperda.</title>
        <authorList>
            <person name="Soliai M.M."/>
            <person name="Meyer S.E."/>
            <person name="Udall J.A."/>
            <person name="Elzinga D.E."/>
            <person name="Hermansen R.A."/>
            <person name="Bodily P.M."/>
            <person name="Hart A.A."/>
            <person name="Coleman C.E."/>
        </authorList>
    </citation>
    <scope>NUCLEOTIDE SEQUENCE [LARGE SCALE GENOMIC DNA]</scope>
    <source>
        <strain evidence="4 5">CCB06</strain>
        <tissue evidence="4">Mycelium</tissue>
    </source>
</reference>
<dbReference type="InterPro" id="IPR032675">
    <property type="entry name" value="LRR_dom_sf"/>
</dbReference>
<feature type="compositionally biased region" description="Polar residues" evidence="3">
    <location>
        <begin position="1"/>
        <end position="21"/>
    </location>
</feature>
<dbReference type="SMART" id="SM00369">
    <property type="entry name" value="LRR_TYP"/>
    <property type="match status" value="2"/>
</dbReference>